<dbReference type="PROSITE" id="PS50110">
    <property type="entry name" value="RESPONSE_REGULATORY"/>
    <property type="match status" value="1"/>
</dbReference>
<dbReference type="CDD" id="cd17541">
    <property type="entry name" value="REC_CheB-like"/>
    <property type="match status" value="1"/>
</dbReference>
<dbReference type="AlphaFoldDB" id="A0A399RRB9"/>
<evidence type="ECO:0000259" key="8">
    <source>
        <dbReference type="PROSITE" id="PS50110"/>
    </source>
</evidence>
<dbReference type="SMART" id="SM00448">
    <property type="entry name" value="REC"/>
    <property type="match status" value="1"/>
</dbReference>
<evidence type="ECO:0000256" key="4">
    <source>
        <dbReference type="ARBA" id="ARBA00048267"/>
    </source>
</evidence>
<dbReference type="Proteomes" id="UP000266385">
    <property type="component" value="Unassembled WGS sequence"/>
</dbReference>
<evidence type="ECO:0000256" key="5">
    <source>
        <dbReference type="HAMAP-Rule" id="MF_00099"/>
    </source>
</evidence>
<dbReference type="InterPro" id="IPR000673">
    <property type="entry name" value="Sig_transdc_resp-reg_Me-estase"/>
</dbReference>
<evidence type="ECO:0000256" key="2">
    <source>
        <dbReference type="ARBA" id="ARBA00022500"/>
    </source>
</evidence>
<dbReference type="GO" id="GO:0000156">
    <property type="term" value="F:phosphorelay response regulator activity"/>
    <property type="evidence" value="ECO:0007669"/>
    <property type="project" value="InterPro"/>
</dbReference>
<feature type="domain" description="Response regulatory" evidence="8">
    <location>
        <begin position="4"/>
        <end position="121"/>
    </location>
</feature>
<dbReference type="PANTHER" id="PTHR42872:SF6">
    <property type="entry name" value="PROTEIN-GLUTAMATE METHYLESTERASE_PROTEIN-GLUTAMINE GLUTAMINASE"/>
    <property type="match status" value="1"/>
</dbReference>
<comment type="catalytic activity">
    <reaction evidence="4 5">
        <text>[protein]-L-glutamate 5-O-methyl ester + H2O = L-glutamyl-[protein] + methanol + H(+)</text>
        <dbReference type="Rhea" id="RHEA:23236"/>
        <dbReference type="Rhea" id="RHEA-COMP:10208"/>
        <dbReference type="Rhea" id="RHEA-COMP:10311"/>
        <dbReference type="ChEBI" id="CHEBI:15377"/>
        <dbReference type="ChEBI" id="CHEBI:15378"/>
        <dbReference type="ChEBI" id="CHEBI:17790"/>
        <dbReference type="ChEBI" id="CHEBI:29973"/>
        <dbReference type="ChEBI" id="CHEBI:82795"/>
        <dbReference type="EC" id="3.1.1.61"/>
    </reaction>
</comment>
<keyword evidence="2 5" id="KW-0145">Chemotaxis</keyword>
<dbReference type="GO" id="GO:0005737">
    <property type="term" value="C:cytoplasm"/>
    <property type="evidence" value="ECO:0007669"/>
    <property type="project" value="UniProtKB-SubCell"/>
</dbReference>
<dbReference type="InterPro" id="IPR035909">
    <property type="entry name" value="CheB_C"/>
</dbReference>
<feature type="active site" evidence="5 6">
    <location>
        <position position="279"/>
    </location>
</feature>
<dbReference type="PIRSF" id="PIRSF000876">
    <property type="entry name" value="RR_chemtxs_CheB"/>
    <property type="match status" value="1"/>
</dbReference>
<feature type="active site" evidence="5 6">
    <location>
        <position position="184"/>
    </location>
</feature>
<feature type="active site" evidence="5 6">
    <location>
        <position position="158"/>
    </location>
</feature>
<feature type="modified residue" description="4-aspartylphosphate" evidence="5 7">
    <location>
        <position position="55"/>
    </location>
</feature>
<keyword evidence="5 7" id="KW-0597">Phosphoprotein</keyword>
<name>A0A399RRB9_9PROT</name>
<dbReference type="OrthoDB" id="9793421at2"/>
<dbReference type="GO" id="GO:0006935">
    <property type="term" value="P:chemotaxis"/>
    <property type="evidence" value="ECO:0007669"/>
    <property type="project" value="UniProtKB-UniRule"/>
</dbReference>
<dbReference type="Pfam" id="PF00072">
    <property type="entry name" value="Response_reg"/>
    <property type="match status" value="1"/>
</dbReference>
<comment type="PTM">
    <text evidence="5">Phosphorylated by CheA. Phosphorylation of the N-terminal regulatory domain activates the methylesterase activity.</text>
</comment>
<dbReference type="InterPro" id="IPR001789">
    <property type="entry name" value="Sig_transdc_resp-reg_receiver"/>
</dbReference>
<comment type="function">
    <text evidence="5">Involved in chemotaxis. Part of a chemotaxis signal transduction system that modulates chemotaxis in response to various stimuli. Catalyzes the demethylation of specific methylglutamate residues introduced into the chemoreceptors (methyl-accepting chemotaxis proteins or MCP) by CheR. Also mediates the irreversible deamidation of specific glutamine residues to glutamic acid.</text>
</comment>
<feature type="domain" description="CheB-type methylesterase" evidence="9">
    <location>
        <begin position="146"/>
        <end position="331"/>
    </location>
</feature>
<dbReference type="PROSITE" id="PS50122">
    <property type="entry name" value="CHEB"/>
    <property type="match status" value="1"/>
</dbReference>
<sequence length="340" mass="36080">MPVRVLIVDDSPVIRAIMKSVLRQDPEIEVIGEAGDPYEAREAIKRLNPDVITLDVEMPRMSGVEFLKKIMQLRPMPVVMVSSLTAAGSEKAIDALAIGAVDCIGKPVGGDTPNPFLELPAILKNAARASTNVQYAEQKTVRREAYNPADKVVFIGASTGGVDALFRILRSFPASCPPTLIVQHMPSGFTASFASRLNHHCAPTVREATHGTVLRPGHVYIAPGGDRHLEVSGKHEPTCLLVDGPPVSGHSPSVDRLFMTASALGPRAVGVLLTGMGRDGADGLKAIRDRGGYTIAQSEATCVVYGMPRVAAEIGAVNIQLPLNMIAAETLKAAGEWITA</sequence>
<dbReference type="HAMAP" id="MF_00099">
    <property type="entry name" value="CheB_chemtxs"/>
    <property type="match status" value="1"/>
</dbReference>
<comment type="catalytic activity">
    <reaction evidence="5">
        <text>L-glutaminyl-[protein] + H2O = L-glutamyl-[protein] + NH4(+)</text>
        <dbReference type="Rhea" id="RHEA:16441"/>
        <dbReference type="Rhea" id="RHEA-COMP:10207"/>
        <dbReference type="Rhea" id="RHEA-COMP:10208"/>
        <dbReference type="ChEBI" id="CHEBI:15377"/>
        <dbReference type="ChEBI" id="CHEBI:28938"/>
        <dbReference type="ChEBI" id="CHEBI:29973"/>
        <dbReference type="ChEBI" id="CHEBI:30011"/>
        <dbReference type="EC" id="3.5.1.44"/>
    </reaction>
</comment>
<evidence type="ECO:0000256" key="3">
    <source>
        <dbReference type="ARBA" id="ARBA00022801"/>
    </source>
</evidence>
<evidence type="ECO:0000256" key="7">
    <source>
        <dbReference type="PROSITE-ProRule" id="PRU00169"/>
    </source>
</evidence>
<comment type="similarity">
    <text evidence="5">Belongs to the CheB family.</text>
</comment>
<keyword evidence="3 5" id="KW-0378">Hydrolase</keyword>
<evidence type="ECO:0000256" key="6">
    <source>
        <dbReference type="PROSITE-ProRule" id="PRU00050"/>
    </source>
</evidence>
<dbReference type="EC" id="3.5.1.44" evidence="5"/>
<reference evidence="10 11" key="1">
    <citation type="submission" date="2018-08" db="EMBL/GenBank/DDBJ databases">
        <title>Henriciella mobilis sp. nov., isolated from seawater.</title>
        <authorList>
            <person name="Cheng H."/>
            <person name="Wu Y.-H."/>
            <person name="Xu X.-W."/>
            <person name="Guo L.-L."/>
        </authorList>
    </citation>
    <scope>NUCLEOTIDE SEQUENCE [LARGE SCALE GENOMIC DNA]</scope>
    <source>
        <strain evidence="10 11">JN25</strain>
    </source>
</reference>
<dbReference type="EC" id="3.1.1.61" evidence="5"/>
<evidence type="ECO:0000313" key="10">
    <source>
        <dbReference type="EMBL" id="RIJ32814.1"/>
    </source>
</evidence>
<dbReference type="SUPFAM" id="SSF52738">
    <property type="entry name" value="Methylesterase CheB, C-terminal domain"/>
    <property type="match status" value="1"/>
</dbReference>
<dbReference type="Gene3D" id="3.40.50.2300">
    <property type="match status" value="1"/>
</dbReference>
<dbReference type="NCBIfam" id="NF009206">
    <property type="entry name" value="PRK12555.1"/>
    <property type="match status" value="1"/>
</dbReference>
<dbReference type="EMBL" id="QWFX01000005">
    <property type="protein sequence ID" value="RIJ32814.1"/>
    <property type="molecule type" value="Genomic_DNA"/>
</dbReference>
<accession>A0A399RRB9</accession>
<organism evidence="10 11">
    <name type="scientific">Henriciella mobilis</name>
    <dbReference type="NCBI Taxonomy" id="2305467"/>
    <lineage>
        <taxon>Bacteria</taxon>
        <taxon>Pseudomonadati</taxon>
        <taxon>Pseudomonadota</taxon>
        <taxon>Alphaproteobacteria</taxon>
        <taxon>Hyphomonadales</taxon>
        <taxon>Hyphomonadaceae</taxon>
        <taxon>Henriciella</taxon>
    </lineage>
</organism>
<comment type="caution">
    <text evidence="10">The sequence shown here is derived from an EMBL/GenBank/DDBJ whole genome shotgun (WGS) entry which is preliminary data.</text>
</comment>
<dbReference type="SUPFAM" id="SSF52172">
    <property type="entry name" value="CheY-like"/>
    <property type="match status" value="1"/>
</dbReference>
<gene>
    <name evidence="5" type="primary">cheB</name>
    <name evidence="10" type="ORF">D1223_02905</name>
</gene>
<dbReference type="PANTHER" id="PTHR42872">
    <property type="entry name" value="PROTEIN-GLUTAMATE METHYLESTERASE/PROTEIN-GLUTAMINE GLUTAMINASE"/>
    <property type="match status" value="1"/>
</dbReference>
<dbReference type="GO" id="GO:0008984">
    <property type="term" value="F:protein-glutamate methylesterase activity"/>
    <property type="evidence" value="ECO:0007669"/>
    <property type="project" value="UniProtKB-UniRule"/>
</dbReference>
<evidence type="ECO:0000259" key="9">
    <source>
        <dbReference type="PROSITE" id="PS50122"/>
    </source>
</evidence>
<comment type="subcellular location">
    <subcellularLocation>
        <location evidence="5">Cytoplasm</location>
    </subcellularLocation>
</comment>
<dbReference type="InterPro" id="IPR011006">
    <property type="entry name" value="CheY-like_superfamily"/>
</dbReference>
<dbReference type="RefSeq" id="WP_119374895.1">
    <property type="nucleotide sequence ID" value="NZ_QWFX01000005.1"/>
</dbReference>
<dbReference type="GO" id="GO:0050568">
    <property type="term" value="F:protein-glutamine glutaminase activity"/>
    <property type="evidence" value="ECO:0007669"/>
    <property type="project" value="UniProtKB-UniRule"/>
</dbReference>
<dbReference type="Gene3D" id="3.40.50.180">
    <property type="entry name" value="Methylesterase CheB, C-terminal domain"/>
    <property type="match status" value="1"/>
</dbReference>
<keyword evidence="1 5" id="KW-0963">Cytoplasm</keyword>
<evidence type="ECO:0000313" key="11">
    <source>
        <dbReference type="Proteomes" id="UP000266385"/>
    </source>
</evidence>
<dbReference type="NCBIfam" id="NF001965">
    <property type="entry name" value="PRK00742.1"/>
    <property type="match status" value="1"/>
</dbReference>
<proteinExistence type="inferred from homology"/>
<keyword evidence="11" id="KW-1185">Reference proteome</keyword>
<protein>
    <recommendedName>
        <fullName evidence="5">Protein-glutamate methylesterase/protein-glutamine glutaminase</fullName>
        <ecNumber evidence="5">3.1.1.61</ecNumber>
        <ecNumber evidence="5">3.5.1.44</ecNumber>
    </recommendedName>
</protein>
<dbReference type="Pfam" id="PF01339">
    <property type="entry name" value="CheB_methylest"/>
    <property type="match status" value="1"/>
</dbReference>
<evidence type="ECO:0000256" key="1">
    <source>
        <dbReference type="ARBA" id="ARBA00022490"/>
    </source>
</evidence>
<dbReference type="InterPro" id="IPR008248">
    <property type="entry name" value="CheB-like"/>
</dbReference>
<dbReference type="CDD" id="cd16432">
    <property type="entry name" value="CheB_Rec"/>
    <property type="match status" value="1"/>
</dbReference>
<comment type="domain">
    <text evidence="5">Contains a C-terminal catalytic domain, and an N-terminal region which modulates catalytic activity.</text>
</comment>